<proteinExistence type="predicted"/>
<dbReference type="PANTHER" id="PTHR35269">
    <property type="entry name" value="SMALL VCP/P97-INTERACTING PROTEIN"/>
    <property type="match status" value="1"/>
</dbReference>
<organism evidence="5 6">
    <name type="scientific">Trichogramma brassicae</name>
    <dbReference type="NCBI Taxonomy" id="86971"/>
    <lineage>
        <taxon>Eukaryota</taxon>
        <taxon>Metazoa</taxon>
        <taxon>Ecdysozoa</taxon>
        <taxon>Arthropoda</taxon>
        <taxon>Hexapoda</taxon>
        <taxon>Insecta</taxon>
        <taxon>Pterygota</taxon>
        <taxon>Neoptera</taxon>
        <taxon>Endopterygota</taxon>
        <taxon>Hymenoptera</taxon>
        <taxon>Apocrita</taxon>
        <taxon>Proctotrupomorpha</taxon>
        <taxon>Chalcidoidea</taxon>
        <taxon>Trichogrammatidae</taxon>
        <taxon>Trichogramma</taxon>
    </lineage>
</organism>
<dbReference type="InterPro" id="IPR055366">
    <property type="entry name" value="SVIP_metazoa"/>
</dbReference>
<evidence type="ECO:0008006" key="7">
    <source>
        <dbReference type="Google" id="ProtNLM"/>
    </source>
</evidence>
<keyword evidence="2" id="KW-0564">Palmitate</keyword>
<evidence type="ECO:0000256" key="2">
    <source>
        <dbReference type="ARBA" id="ARBA00023139"/>
    </source>
</evidence>
<feature type="region of interest" description="Disordered" evidence="4">
    <location>
        <begin position="61"/>
        <end position="83"/>
    </location>
</feature>
<gene>
    <name evidence="5" type="ORF">TBRA_LOCUS9241</name>
</gene>
<dbReference type="PANTHER" id="PTHR35269:SF1">
    <property type="entry name" value="SMALL VCP_P97-INTERACTING PROTEIN"/>
    <property type="match status" value="1"/>
</dbReference>
<dbReference type="GO" id="GO:1904240">
    <property type="term" value="P:negative regulation of VCP-NPL4-UFD1 AAA ATPase complex assembly"/>
    <property type="evidence" value="ECO:0007669"/>
    <property type="project" value="TreeGrafter"/>
</dbReference>
<name>A0A6H5IGV1_9HYME</name>
<dbReference type="AlphaFoldDB" id="A0A6H5IGV1"/>
<dbReference type="Pfam" id="PF15811">
    <property type="entry name" value="SVIP"/>
    <property type="match status" value="1"/>
</dbReference>
<evidence type="ECO:0000256" key="1">
    <source>
        <dbReference type="ARBA" id="ARBA00022707"/>
    </source>
</evidence>
<dbReference type="GO" id="GO:0010508">
    <property type="term" value="P:positive regulation of autophagy"/>
    <property type="evidence" value="ECO:0007669"/>
    <property type="project" value="TreeGrafter"/>
</dbReference>
<evidence type="ECO:0000256" key="4">
    <source>
        <dbReference type="SAM" id="MobiDB-lite"/>
    </source>
</evidence>
<evidence type="ECO:0000313" key="5">
    <source>
        <dbReference type="EMBL" id="CAB0037411.1"/>
    </source>
</evidence>
<dbReference type="GO" id="GO:1904153">
    <property type="term" value="P:negative regulation of retrograde protein transport, ER to cytosol"/>
    <property type="evidence" value="ECO:0007669"/>
    <property type="project" value="TreeGrafter"/>
</dbReference>
<feature type="compositionally biased region" description="Polar residues" evidence="4">
    <location>
        <begin position="70"/>
        <end position="83"/>
    </location>
</feature>
<evidence type="ECO:0000313" key="6">
    <source>
        <dbReference type="Proteomes" id="UP000479190"/>
    </source>
</evidence>
<dbReference type="Proteomes" id="UP000479190">
    <property type="component" value="Unassembled WGS sequence"/>
</dbReference>
<keyword evidence="1" id="KW-0519">Myristate</keyword>
<dbReference type="InterPro" id="IPR031632">
    <property type="entry name" value="SVIP"/>
</dbReference>
<keyword evidence="3" id="KW-0449">Lipoprotein</keyword>
<reference evidence="5 6" key="1">
    <citation type="submission" date="2020-02" db="EMBL/GenBank/DDBJ databases">
        <authorList>
            <person name="Ferguson B K."/>
        </authorList>
    </citation>
    <scope>NUCLEOTIDE SEQUENCE [LARGE SCALE GENOMIC DNA]</scope>
</reference>
<dbReference type="OrthoDB" id="10066206at2759"/>
<sequence length="83" mass="9264">MGIILDCCRGSSYEDIEPSAADRELMRQQQAEAAEKRLAEQEKRGIGNVNAVKRQQKLAEERDKKLSAAENANSGTGLKWQMN</sequence>
<accession>A0A6H5IGV1</accession>
<evidence type="ECO:0000256" key="3">
    <source>
        <dbReference type="ARBA" id="ARBA00023288"/>
    </source>
</evidence>
<dbReference type="EMBL" id="CADCXV010000852">
    <property type="protein sequence ID" value="CAB0037411.1"/>
    <property type="molecule type" value="Genomic_DNA"/>
</dbReference>
<dbReference type="GO" id="GO:1904293">
    <property type="term" value="P:negative regulation of ERAD pathway"/>
    <property type="evidence" value="ECO:0007669"/>
    <property type="project" value="TreeGrafter"/>
</dbReference>
<keyword evidence="6" id="KW-1185">Reference proteome</keyword>
<dbReference type="GO" id="GO:0005789">
    <property type="term" value="C:endoplasmic reticulum membrane"/>
    <property type="evidence" value="ECO:0007669"/>
    <property type="project" value="TreeGrafter"/>
</dbReference>
<protein>
    <recommendedName>
        <fullName evidence="7">Small VCP/p97-interacting protein</fullName>
    </recommendedName>
</protein>